<sequence>MDDNLEEMIRDVGEENFERAHVYDTLKSDFEQPLYPGCSMFTRLSATLRLFSLKARNGWTDKSFTELLELLKEMLPEDNTLSNRNYEAKKILCLMSLEYKKIHACPNDCILYTNDFSTLKVCSTGGLSRFKMKTDGSSGEEEIEGLPAKVLWYLPIIPRFKRLFVIKEDAKKPHMERKW</sequence>
<dbReference type="PANTHER" id="PTHR10775">
    <property type="entry name" value="OS08G0208400 PROTEIN"/>
    <property type="match status" value="1"/>
</dbReference>
<dbReference type="Proteomes" id="UP000075243">
    <property type="component" value="Unassembled WGS sequence"/>
</dbReference>
<proteinExistence type="predicted"/>
<evidence type="ECO:0000313" key="1">
    <source>
        <dbReference type="EMBL" id="KYP31291.1"/>
    </source>
</evidence>
<gene>
    <name evidence="1" type="ORF">KK1_048503</name>
</gene>
<dbReference type="PANTHER" id="PTHR10775:SF179">
    <property type="entry name" value="TRANSPOSON, EN_SPM-LIKE, TRANSPOSASE-ASSOCIATED DOMAIN PROTEIN"/>
    <property type="match status" value="1"/>
</dbReference>
<evidence type="ECO:0000313" key="2">
    <source>
        <dbReference type="Proteomes" id="UP000075243"/>
    </source>
</evidence>
<keyword evidence="2" id="KW-1185">Reference proteome</keyword>
<protein>
    <submittedName>
        <fullName evidence="1">Uncharacterized protein</fullName>
    </submittedName>
</protein>
<name>A0A151QLX1_CAJCA</name>
<accession>A0A151QLX1</accession>
<organism evidence="1 2">
    <name type="scientific">Cajanus cajan</name>
    <name type="common">Pigeon pea</name>
    <name type="synonym">Cajanus indicus</name>
    <dbReference type="NCBI Taxonomy" id="3821"/>
    <lineage>
        <taxon>Eukaryota</taxon>
        <taxon>Viridiplantae</taxon>
        <taxon>Streptophyta</taxon>
        <taxon>Embryophyta</taxon>
        <taxon>Tracheophyta</taxon>
        <taxon>Spermatophyta</taxon>
        <taxon>Magnoliopsida</taxon>
        <taxon>eudicotyledons</taxon>
        <taxon>Gunneridae</taxon>
        <taxon>Pentapetalae</taxon>
        <taxon>rosids</taxon>
        <taxon>fabids</taxon>
        <taxon>Fabales</taxon>
        <taxon>Fabaceae</taxon>
        <taxon>Papilionoideae</taxon>
        <taxon>50 kb inversion clade</taxon>
        <taxon>NPAAA clade</taxon>
        <taxon>indigoferoid/millettioid clade</taxon>
        <taxon>Phaseoleae</taxon>
        <taxon>Cajanus</taxon>
    </lineage>
</organism>
<dbReference type="OMA" id="WREDNEL"/>
<dbReference type="EMBL" id="KQ486160">
    <property type="protein sequence ID" value="KYP31291.1"/>
    <property type="molecule type" value="Genomic_DNA"/>
</dbReference>
<dbReference type="Gramene" id="C.cajan_46561.t">
    <property type="protein sequence ID" value="C.cajan_46561.t.cds1"/>
    <property type="gene ID" value="C.cajan_46561"/>
</dbReference>
<reference evidence="1" key="1">
    <citation type="journal article" date="2012" name="Nat. Biotechnol.">
        <title>Draft genome sequence of pigeonpea (Cajanus cajan), an orphan legume crop of resource-poor farmers.</title>
        <authorList>
            <person name="Varshney R.K."/>
            <person name="Chen W."/>
            <person name="Li Y."/>
            <person name="Bharti A.K."/>
            <person name="Saxena R.K."/>
            <person name="Schlueter J.A."/>
            <person name="Donoghue M.T."/>
            <person name="Azam S."/>
            <person name="Fan G."/>
            <person name="Whaley A.M."/>
            <person name="Farmer A.D."/>
            <person name="Sheridan J."/>
            <person name="Iwata A."/>
            <person name="Tuteja R."/>
            <person name="Penmetsa R.V."/>
            <person name="Wu W."/>
            <person name="Upadhyaya H.D."/>
            <person name="Yang S.P."/>
            <person name="Shah T."/>
            <person name="Saxena K.B."/>
            <person name="Michael T."/>
            <person name="McCombie W.R."/>
            <person name="Yang B."/>
            <person name="Zhang G."/>
            <person name="Yang H."/>
            <person name="Wang J."/>
            <person name="Spillane C."/>
            <person name="Cook D.R."/>
            <person name="May G.D."/>
            <person name="Xu X."/>
            <person name="Jackson S.A."/>
        </authorList>
    </citation>
    <scope>NUCLEOTIDE SEQUENCE [LARGE SCALE GENOMIC DNA]</scope>
</reference>
<dbReference type="AlphaFoldDB" id="A0A151QLX1"/>